<comment type="caution">
    <text evidence="1">The sequence shown here is derived from an EMBL/GenBank/DDBJ whole genome shotgun (WGS) entry which is preliminary data.</text>
</comment>
<dbReference type="Proteomes" id="UP000481421">
    <property type="component" value="Unassembled WGS sequence"/>
</dbReference>
<accession>A0A6B3RWV5</accession>
<protein>
    <submittedName>
        <fullName evidence="1">DUF935 domain-containing protein</fullName>
    </submittedName>
</protein>
<dbReference type="Pfam" id="PF06074">
    <property type="entry name" value="Portal_Mu"/>
    <property type="match status" value="1"/>
</dbReference>
<gene>
    <name evidence="1" type="ORF">G3572_15475</name>
</gene>
<dbReference type="RefSeq" id="WP_164613511.1">
    <property type="nucleotide sequence ID" value="NZ_JAAIKE010000005.1"/>
</dbReference>
<reference evidence="1 2" key="1">
    <citation type="submission" date="2020-02" db="EMBL/GenBank/DDBJ databases">
        <title>Rhodobacter algicola sp. nov., isolated from microalga culture.</title>
        <authorList>
            <person name="Park C.-Y."/>
        </authorList>
    </citation>
    <scope>NUCLEOTIDE SEQUENCE [LARGE SCALE GENOMIC DNA]</scope>
    <source>
        <strain evidence="1 2">ETT8</strain>
    </source>
</reference>
<keyword evidence="2" id="KW-1185">Reference proteome</keyword>
<sequence>MLLDQFGRPMRRVTAAELLERQAVASIGSVRQVQSGHPADGLTPPRLTTILRQAEDGDATAYLEMAEQMEEKDLHYAAVLAVRKRAIRSLEIQVDPGDETAAANEAADMVRNTLNSSSVKSSLIDIMDALGKGFSVSEIVWEREGKGLKLAGLELVDPRWFEFDRDNGTHIYLRDNAGPQPLRPDSYMIHIAKAKSGLAIRGGLARLAAWAYLFKNFSLKDWAIFLEAYGHPLRLGKYGPSSSPEDRLTLLRAARQIGVDMAAIIPKDMELEVITAATTGSDKLYEGNARFWDEQISKGVLGQVATTDAIAGGHAVGKIHEEVRGDIRDADAEQLAGSLQRDIAGAIVRLNFADRHRVALPVIRFVSPERADPKLMLELMEKGPKAGLRIAVSQIRNVFALREPEANEEVLTPPVPEPPKPDVPPVNPDPAAIRQTAARVSDIVPRDSVDALVDELIASGDMQEALDGEIGQLIEALGRAGSLDEVQDILAVFNAAPPGPVLDQLEQSTFAARVAGETGAPVR</sequence>
<organism evidence="1 2">
    <name type="scientific">Pseudotabrizicola algicola</name>
    <dbReference type="NCBI Taxonomy" id="2709381"/>
    <lineage>
        <taxon>Bacteria</taxon>
        <taxon>Pseudomonadati</taxon>
        <taxon>Pseudomonadota</taxon>
        <taxon>Alphaproteobacteria</taxon>
        <taxon>Rhodobacterales</taxon>
        <taxon>Paracoccaceae</taxon>
        <taxon>Pseudotabrizicola</taxon>
    </lineage>
</organism>
<evidence type="ECO:0000313" key="2">
    <source>
        <dbReference type="Proteomes" id="UP000481421"/>
    </source>
</evidence>
<dbReference type="InterPro" id="IPR009279">
    <property type="entry name" value="Portal_Mu"/>
</dbReference>
<proteinExistence type="predicted"/>
<dbReference type="AlphaFoldDB" id="A0A6B3RWV5"/>
<evidence type="ECO:0000313" key="1">
    <source>
        <dbReference type="EMBL" id="NEX47612.1"/>
    </source>
</evidence>
<dbReference type="EMBL" id="JAAIKE010000005">
    <property type="protein sequence ID" value="NEX47612.1"/>
    <property type="molecule type" value="Genomic_DNA"/>
</dbReference>
<name>A0A6B3RWV5_9RHOB</name>